<dbReference type="GO" id="GO:0005737">
    <property type="term" value="C:cytoplasm"/>
    <property type="evidence" value="ECO:0007669"/>
    <property type="project" value="TreeGrafter"/>
</dbReference>
<dbReference type="NCBIfam" id="NF006824">
    <property type="entry name" value="PRK09347.1-1"/>
    <property type="match status" value="1"/>
</dbReference>
<evidence type="ECO:0000313" key="9">
    <source>
        <dbReference type="Proteomes" id="UP000594034"/>
    </source>
</evidence>
<evidence type="ECO:0000256" key="2">
    <source>
        <dbReference type="ARBA" id="ARBA00005080"/>
    </source>
</evidence>
<dbReference type="HAMAP" id="MF_00223">
    <property type="entry name" value="FolE"/>
    <property type="match status" value="1"/>
</dbReference>
<gene>
    <name evidence="6 8" type="primary">folE</name>
    <name evidence="8" type="ORF">FE240_09835</name>
</gene>
<feature type="binding site" evidence="6">
    <location>
        <position position="109"/>
    </location>
    <ligand>
        <name>Zn(2+)</name>
        <dbReference type="ChEBI" id="CHEBI:29105"/>
    </ligand>
</feature>
<comment type="pathway">
    <text evidence="2 6">Cofactor biosynthesis; 7,8-dihydroneopterin triphosphate biosynthesis; 7,8-dihydroneopterin triphosphate from GTP: step 1/1.</text>
</comment>
<dbReference type="GO" id="GO:0005525">
    <property type="term" value="F:GTP binding"/>
    <property type="evidence" value="ECO:0007669"/>
    <property type="project" value="UniProtKB-KW"/>
</dbReference>
<dbReference type="RefSeq" id="WP_042044821.1">
    <property type="nucleotide sequence ID" value="NZ_CDBY01000007.1"/>
</dbReference>
<dbReference type="InterPro" id="IPR001474">
    <property type="entry name" value="GTP_CycHdrlase_I"/>
</dbReference>
<dbReference type="PROSITE" id="PS00859">
    <property type="entry name" value="GTP_CYCLOHYDROL_1_1"/>
    <property type="match status" value="1"/>
</dbReference>
<dbReference type="Gene3D" id="3.30.1130.10">
    <property type="match status" value="1"/>
</dbReference>
<dbReference type="InterPro" id="IPR043134">
    <property type="entry name" value="GTP-CH-I_N"/>
</dbReference>
<dbReference type="GO" id="GO:0006729">
    <property type="term" value="P:tetrahydrobiopterin biosynthetic process"/>
    <property type="evidence" value="ECO:0007669"/>
    <property type="project" value="TreeGrafter"/>
</dbReference>
<evidence type="ECO:0000256" key="3">
    <source>
        <dbReference type="ARBA" id="ARBA00008085"/>
    </source>
</evidence>
<keyword evidence="9" id="KW-1185">Reference proteome</keyword>
<feature type="binding site" evidence="6">
    <location>
        <position position="112"/>
    </location>
    <ligand>
        <name>Zn(2+)</name>
        <dbReference type="ChEBI" id="CHEBI:29105"/>
    </ligand>
</feature>
<dbReference type="Pfam" id="PF01227">
    <property type="entry name" value="GTP_cyclohydroI"/>
    <property type="match status" value="1"/>
</dbReference>
<feature type="binding site" evidence="6">
    <location>
        <position position="180"/>
    </location>
    <ligand>
        <name>Zn(2+)</name>
        <dbReference type="ChEBI" id="CHEBI:29105"/>
    </ligand>
</feature>
<organism evidence="8 9">
    <name type="scientific">Aeromonas simiae</name>
    <dbReference type="NCBI Taxonomy" id="218936"/>
    <lineage>
        <taxon>Bacteria</taxon>
        <taxon>Pseudomonadati</taxon>
        <taxon>Pseudomonadota</taxon>
        <taxon>Gammaproteobacteria</taxon>
        <taxon>Aeromonadales</taxon>
        <taxon>Aeromonadaceae</taxon>
        <taxon>Aeromonas</taxon>
    </lineage>
</organism>
<comment type="catalytic activity">
    <reaction evidence="1 6">
        <text>GTP + H2O = 7,8-dihydroneopterin 3'-triphosphate + formate + H(+)</text>
        <dbReference type="Rhea" id="RHEA:17473"/>
        <dbReference type="ChEBI" id="CHEBI:15377"/>
        <dbReference type="ChEBI" id="CHEBI:15378"/>
        <dbReference type="ChEBI" id="CHEBI:15740"/>
        <dbReference type="ChEBI" id="CHEBI:37565"/>
        <dbReference type="ChEBI" id="CHEBI:58462"/>
        <dbReference type="EC" id="3.5.4.16"/>
    </reaction>
</comment>
<protein>
    <recommendedName>
        <fullName evidence="6">GTP cyclohydrolase 1</fullName>
        <ecNumber evidence="6">3.5.4.16</ecNumber>
    </recommendedName>
    <alternativeName>
        <fullName evidence="6">GTP cyclohydrolase I</fullName>
        <shortName evidence="6">GTP-CH-I</shortName>
    </alternativeName>
</protein>
<dbReference type="GO" id="GO:0006730">
    <property type="term" value="P:one-carbon metabolic process"/>
    <property type="evidence" value="ECO:0007669"/>
    <property type="project" value="UniProtKB-UniRule"/>
</dbReference>
<dbReference type="GO" id="GO:0046654">
    <property type="term" value="P:tetrahydrofolate biosynthetic process"/>
    <property type="evidence" value="ECO:0007669"/>
    <property type="project" value="UniProtKB-UniRule"/>
</dbReference>
<dbReference type="InterPro" id="IPR020602">
    <property type="entry name" value="GTP_CycHdrlase_I_dom"/>
</dbReference>
<name>A0A5J6WYM0_9GAMM</name>
<keyword evidence="6" id="KW-0547">Nucleotide-binding</keyword>
<dbReference type="NCBIfam" id="TIGR00063">
    <property type="entry name" value="folE"/>
    <property type="match status" value="1"/>
</dbReference>
<dbReference type="AlphaFoldDB" id="A0A5J6WYM0"/>
<evidence type="ECO:0000256" key="5">
    <source>
        <dbReference type="ARBA" id="ARBA00022801"/>
    </source>
</evidence>
<dbReference type="OrthoDB" id="9801207at2"/>
<sequence>MSDLSPQARLVRDALVAQGLETPLAPNGLSRDEKRERIEAHMRAIMETLELDLRDDSLAETPHRIAKMYVGEIFAGLDYASFPKVTVIENKMQVDEMIMVRDITLTSTCEHHFVTIDGFAHVAYIPRGKVIGLSKINRIVQFFARRPQVQERLTQQVLLALQTLLGTQDVAISITATHYCVKARGVQDATSATTTTSLGGVFKTQPDTRAEFLGGLRAAR</sequence>
<dbReference type="PANTHER" id="PTHR11109">
    <property type="entry name" value="GTP CYCLOHYDROLASE I"/>
    <property type="match status" value="1"/>
</dbReference>
<keyword evidence="4 6" id="KW-0554">One-carbon metabolism</keyword>
<keyword evidence="5 6" id="KW-0378">Hydrolase</keyword>
<evidence type="ECO:0000256" key="4">
    <source>
        <dbReference type="ARBA" id="ARBA00022563"/>
    </source>
</evidence>
<evidence type="ECO:0000256" key="6">
    <source>
        <dbReference type="HAMAP-Rule" id="MF_00223"/>
    </source>
</evidence>
<dbReference type="PROSITE" id="PS00860">
    <property type="entry name" value="GTP_CYCLOHYDROL_1_2"/>
    <property type="match status" value="1"/>
</dbReference>
<dbReference type="InterPro" id="IPR018234">
    <property type="entry name" value="GTP_CycHdrlase_I_CS"/>
</dbReference>
<dbReference type="SUPFAM" id="SSF55620">
    <property type="entry name" value="Tetrahydrobiopterin biosynthesis enzymes-like"/>
    <property type="match status" value="1"/>
</dbReference>
<dbReference type="GO" id="GO:0003934">
    <property type="term" value="F:GTP cyclohydrolase I activity"/>
    <property type="evidence" value="ECO:0007669"/>
    <property type="project" value="UniProtKB-UniRule"/>
</dbReference>
<feature type="domain" description="GTP cyclohydrolase I" evidence="7">
    <location>
        <begin position="38"/>
        <end position="214"/>
    </location>
</feature>
<evidence type="ECO:0000259" key="7">
    <source>
        <dbReference type="Pfam" id="PF01227"/>
    </source>
</evidence>
<dbReference type="FunFam" id="3.30.1130.10:FF:000001">
    <property type="entry name" value="GTP cyclohydrolase 1"/>
    <property type="match status" value="1"/>
</dbReference>
<dbReference type="GO" id="GO:0008270">
    <property type="term" value="F:zinc ion binding"/>
    <property type="evidence" value="ECO:0007669"/>
    <property type="project" value="UniProtKB-UniRule"/>
</dbReference>
<accession>A0A5J6WYM0</accession>
<keyword evidence="6" id="KW-0342">GTP-binding</keyword>
<dbReference type="InterPro" id="IPR043133">
    <property type="entry name" value="GTP-CH-I_C/QueF"/>
</dbReference>
<reference evidence="8 9" key="1">
    <citation type="submission" date="2019-05" db="EMBL/GenBank/DDBJ databases">
        <title>OXA-830, a novel chromosomally encoded expanded-spectrum class D beta-lactamase in Aeromonas simiae.</title>
        <authorList>
            <person name="Zhou W."/>
            <person name="Chen Q."/>
        </authorList>
    </citation>
    <scope>NUCLEOTIDE SEQUENCE [LARGE SCALE GENOMIC DNA]</scope>
    <source>
        <strain evidence="8 9">A6</strain>
    </source>
</reference>
<dbReference type="EC" id="3.5.4.16" evidence="6"/>
<proteinExistence type="inferred from homology"/>
<comment type="subunit">
    <text evidence="6">Homopolymer.</text>
</comment>
<evidence type="ECO:0000256" key="1">
    <source>
        <dbReference type="ARBA" id="ARBA00001052"/>
    </source>
</evidence>
<dbReference type="Proteomes" id="UP000594034">
    <property type="component" value="Chromosome"/>
</dbReference>
<evidence type="ECO:0000313" key="8">
    <source>
        <dbReference type="EMBL" id="QFI54958.1"/>
    </source>
</evidence>
<comment type="similarity">
    <text evidence="3 6">Belongs to the GTP cyclohydrolase I family.</text>
</comment>
<dbReference type="EMBL" id="CP040449">
    <property type="protein sequence ID" value="QFI54958.1"/>
    <property type="molecule type" value="Genomic_DNA"/>
</dbReference>
<dbReference type="PANTHER" id="PTHR11109:SF7">
    <property type="entry name" value="GTP CYCLOHYDROLASE 1"/>
    <property type="match status" value="1"/>
</dbReference>
<keyword evidence="6" id="KW-0862">Zinc</keyword>
<dbReference type="Gene3D" id="1.10.286.10">
    <property type="match status" value="1"/>
</dbReference>
<dbReference type="NCBIfam" id="NF006826">
    <property type="entry name" value="PRK09347.1-3"/>
    <property type="match status" value="1"/>
</dbReference>
<keyword evidence="6" id="KW-0479">Metal-binding</keyword>
<dbReference type="UniPathway" id="UPA00848">
    <property type="reaction ID" value="UER00151"/>
</dbReference>
<dbReference type="KEGG" id="asim:FE240_09835"/>